<dbReference type="EMBL" id="JAICCE010000025">
    <property type="protein sequence ID" value="KAG9259855.1"/>
    <property type="molecule type" value="Genomic_DNA"/>
</dbReference>
<feature type="compositionally biased region" description="Polar residues" evidence="1">
    <location>
        <begin position="191"/>
        <end position="203"/>
    </location>
</feature>
<organism evidence="2 3">
    <name type="scientific">Astyanax mexicanus</name>
    <name type="common">Blind cave fish</name>
    <name type="synonym">Astyanax fasciatus mexicanus</name>
    <dbReference type="NCBI Taxonomy" id="7994"/>
    <lineage>
        <taxon>Eukaryota</taxon>
        <taxon>Metazoa</taxon>
        <taxon>Chordata</taxon>
        <taxon>Craniata</taxon>
        <taxon>Vertebrata</taxon>
        <taxon>Euteleostomi</taxon>
        <taxon>Actinopterygii</taxon>
        <taxon>Neopterygii</taxon>
        <taxon>Teleostei</taxon>
        <taxon>Ostariophysi</taxon>
        <taxon>Characiformes</taxon>
        <taxon>Characoidei</taxon>
        <taxon>Acestrorhamphidae</taxon>
        <taxon>Acestrorhamphinae</taxon>
        <taxon>Astyanax</taxon>
    </lineage>
</organism>
<evidence type="ECO:0000313" key="3">
    <source>
        <dbReference type="Proteomes" id="UP000752171"/>
    </source>
</evidence>
<feature type="region of interest" description="Disordered" evidence="1">
    <location>
        <begin position="173"/>
        <end position="400"/>
    </location>
</feature>
<dbReference type="OrthoDB" id="9933290at2759"/>
<accession>A0A8T2KPQ8</accession>
<feature type="compositionally biased region" description="Acidic residues" evidence="1">
    <location>
        <begin position="207"/>
        <end position="220"/>
    </location>
</feature>
<comment type="caution">
    <text evidence="2">The sequence shown here is derived from an EMBL/GenBank/DDBJ whole genome shotgun (WGS) entry which is preliminary data.</text>
</comment>
<evidence type="ECO:0000313" key="2">
    <source>
        <dbReference type="EMBL" id="KAG9259855.1"/>
    </source>
</evidence>
<gene>
    <name evidence="2" type="primary">SLX4IP</name>
    <name evidence="2" type="ORF">AMEX_G27476</name>
</gene>
<feature type="compositionally biased region" description="Low complexity" evidence="1">
    <location>
        <begin position="140"/>
        <end position="152"/>
    </location>
</feature>
<reference evidence="2 3" key="1">
    <citation type="submission" date="2021-07" db="EMBL/GenBank/DDBJ databases">
        <authorList>
            <person name="Imarazene B."/>
            <person name="Zahm M."/>
            <person name="Klopp C."/>
            <person name="Cabau C."/>
            <person name="Beille S."/>
            <person name="Jouanno E."/>
            <person name="Castinel A."/>
            <person name="Lluch J."/>
            <person name="Gil L."/>
            <person name="Kuchtly C."/>
            <person name="Lopez Roques C."/>
            <person name="Donnadieu C."/>
            <person name="Parrinello H."/>
            <person name="Journot L."/>
            <person name="Du K."/>
            <person name="Schartl M."/>
            <person name="Retaux S."/>
            <person name="Guiguen Y."/>
        </authorList>
    </citation>
    <scope>NUCLEOTIDE SEQUENCE [LARGE SCALE GENOMIC DNA]</scope>
    <source>
        <strain evidence="2">Pach_M1</strain>
        <tissue evidence="2">Testis</tissue>
    </source>
</reference>
<sequence>MQLSKFVIKCGSFAVLVDLHVLPQSGEESSSSWFSEEHREEVSALIKDAVDQRVRQFLEARQGPTKQKKELSPHNPLCIKGGALLLAAYFMKRHVNLRCVLRHNRHKLRVFPERFVVCVSRSDENTAPAGSTKPDVTEQSGPSRSGYFSSSRETLHPLNISTITKMAALQKIRARQVDAHPPTEPEHETHNQNQKQGAAVTQTAADGVEEVGALEEEDEDVQRGHEADKVKADDNDTEKIEQDFQVGEGSVQSSGKHHAPEHEPNVPPNPKTTRRRRRLQSSPGPVHQQAKRVCLREPGGGSGRPSSRSSELGPRSSRPGASAGAGSGSEGVLEEELLTHGKQPQPLPLGSSISTKHITHSLRVLSAESESSGSSTGPRTAADKKPSAPRVSRLRRVKKP</sequence>
<dbReference type="AlphaFoldDB" id="A0A8T2KPQ8"/>
<feature type="compositionally biased region" description="Low complexity" evidence="1">
    <location>
        <begin position="366"/>
        <end position="375"/>
    </location>
</feature>
<dbReference type="PANTHER" id="PTHR28557:SF1">
    <property type="entry name" value="PROTEIN SLX4IP"/>
    <property type="match status" value="1"/>
</dbReference>
<protein>
    <submittedName>
        <fullName evidence="2">Protein SLX4IP</fullName>
    </submittedName>
</protein>
<dbReference type="PANTHER" id="PTHR28557">
    <property type="entry name" value="PROTEIN SLX4IP"/>
    <property type="match status" value="1"/>
</dbReference>
<feature type="compositionally biased region" description="Basic and acidic residues" evidence="1">
    <location>
        <begin position="175"/>
        <end position="190"/>
    </location>
</feature>
<name>A0A8T2KPQ8_ASTMX</name>
<proteinExistence type="predicted"/>
<feature type="region of interest" description="Disordered" evidence="1">
    <location>
        <begin position="123"/>
        <end position="153"/>
    </location>
</feature>
<evidence type="ECO:0000256" key="1">
    <source>
        <dbReference type="SAM" id="MobiDB-lite"/>
    </source>
</evidence>
<dbReference type="InterPro" id="IPR031479">
    <property type="entry name" value="SLX4IP"/>
</dbReference>
<dbReference type="Pfam" id="PF15744">
    <property type="entry name" value="UPF0492"/>
    <property type="match status" value="1"/>
</dbReference>
<feature type="compositionally biased region" description="Basic and acidic residues" evidence="1">
    <location>
        <begin position="221"/>
        <end position="242"/>
    </location>
</feature>
<dbReference type="Proteomes" id="UP000752171">
    <property type="component" value="Unassembled WGS sequence"/>
</dbReference>
<feature type="compositionally biased region" description="Low complexity" evidence="1">
    <location>
        <begin position="304"/>
        <end position="322"/>
    </location>
</feature>